<dbReference type="Pfam" id="PF02050">
    <property type="entry name" value="FliJ"/>
    <property type="match status" value="1"/>
</dbReference>
<dbReference type="GO" id="GO:0044781">
    <property type="term" value="P:bacterial-type flagellum organization"/>
    <property type="evidence" value="ECO:0007669"/>
    <property type="project" value="UniProtKB-KW"/>
</dbReference>
<evidence type="ECO:0000256" key="1">
    <source>
        <dbReference type="ARBA" id="ARBA00004413"/>
    </source>
</evidence>
<keyword evidence="11" id="KW-0175">Coiled coil</keyword>
<dbReference type="GO" id="GO:0009288">
    <property type="term" value="C:bacterial-type flagellum"/>
    <property type="evidence" value="ECO:0007669"/>
    <property type="project" value="InterPro"/>
</dbReference>
<keyword evidence="6" id="KW-0145">Chemotaxis</keyword>
<keyword evidence="5" id="KW-1003">Cell membrane</keyword>
<protein>
    <recommendedName>
        <fullName evidence="3">Flagellar FliJ protein</fullName>
    </recommendedName>
</protein>
<dbReference type="InterPro" id="IPR053716">
    <property type="entry name" value="Flag_assembly_chemotaxis_eff"/>
</dbReference>
<organism evidence="12">
    <name type="scientific">uncultured Desulfobacterium sp</name>
    <dbReference type="NCBI Taxonomy" id="201089"/>
    <lineage>
        <taxon>Bacteria</taxon>
        <taxon>Pseudomonadati</taxon>
        <taxon>Thermodesulfobacteriota</taxon>
        <taxon>Desulfobacteria</taxon>
        <taxon>Desulfobacterales</taxon>
        <taxon>Desulfobacteriaceae</taxon>
        <taxon>Desulfobacterium</taxon>
        <taxon>environmental samples</taxon>
    </lineage>
</organism>
<keyword evidence="9" id="KW-0472">Membrane</keyword>
<sequence length="145" mass="17247">MYKFPFEAVLTHRRYLEDLLKKDLSILKKELAKANERLYELKNLNSRVDSDIKEKLETGAIASEVLYNVEYIENLLMDIEYQKKLVDQIALSVQSKRNELIQRMISRRTIEKLEDKGRRVYQLSLGRKEEAFTNEMASVRFTRKN</sequence>
<comment type="subcellular location">
    <subcellularLocation>
        <location evidence="1">Cell membrane</location>
        <topology evidence="1">Peripheral membrane protein</topology>
        <orientation evidence="1">Cytoplasmic side</orientation>
    </subcellularLocation>
</comment>
<dbReference type="GO" id="GO:0005886">
    <property type="term" value="C:plasma membrane"/>
    <property type="evidence" value="ECO:0007669"/>
    <property type="project" value="UniProtKB-SubCell"/>
</dbReference>
<proteinExistence type="inferred from homology"/>
<dbReference type="Gene3D" id="1.10.287.1700">
    <property type="match status" value="1"/>
</dbReference>
<gene>
    <name evidence="12" type="ORF">PITCH_A1500012</name>
</gene>
<evidence type="ECO:0000256" key="10">
    <source>
        <dbReference type="ARBA" id="ARBA00023225"/>
    </source>
</evidence>
<keyword evidence="7" id="KW-1005">Bacterial flagellum biogenesis</keyword>
<dbReference type="GO" id="GO:0015031">
    <property type="term" value="P:protein transport"/>
    <property type="evidence" value="ECO:0007669"/>
    <property type="project" value="UniProtKB-KW"/>
</dbReference>
<evidence type="ECO:0000256" key="2">
    <source>
        <dbReference type="ARBA" id="ARBA00010004"/>
    </source>
</evidence>
<dbReference type="InterPro" id="IPR012823">
    <property type="entry name" value="Flagell_FliJ"/>
</dbReference>
<dbReference type="GO" id="GO:0006935">
    <property type="term" value="P:chemotaxis"/>
    <property type="evidence" value="ECO:0007669"/>
    <property type="project" value="UniProtKB-KW"/>
</dbReference>
<evidence type="ECO:0000256" key="6">
    <source>
        <dbReference type="ARBA" id="ARBA00022500"/>
    </source>
</evidence>
<evidence type="ECO:0000256" key="9">
    <source>
        <dbReference type="ARBA" id="ARBA00023136"/>
    </source>
</evidence>
<keyword evidence="4" id="KW-0813">Transport</keyword>
<feature type="coiled-coil region" evidence="11">
    <location>
        <begin position="17"/>
        <end position="44"/>
    </location>
</feature>
<evidence type="ECO:0000313" key="12">
    <source>
        <dbReference type="EMBL" id="SPD72698.1"/>
    </source>
</evidence>
<name>A0A445MTA5_9BACT</name>
<dbReference type="GO" id="GO:0071973">
    <property type="term" value="P:bacterial-type flagellum-dependent cell motility"/>
    <property type="evidence" value="ECO:0007669"/>
    <property type="project" value="InterPro"/>
</dbReference>
<keyword evidence="10" id="KW-1006">Bacterial flagellum protein export</keyword>
<evidence type="ECO:0000256" key="8">
    <source>
        <dbReference type="ARBA" id="ARBA00022927"/>
    </source>
</evidence>
<evidence type="ECO:0000256" key="11">
    <source>
        <dbReference type="SAM" id="Coils"/>
    </source>
</evidence>
<evidence type="ECO:0000256" key="5">
    <source>
        <dbReference type="ARBA" id="ARBA00022475"/>
    </source>
</evidence>
<dbReference type="EMBL" id="OJIN01000058">
    <property type="protein sequence ID" value="SPD72698.1"/>
    <property type="molecule type" value="Genomic_DNA"/>
</dbReference>
<comment type="similarity">
    <text evidence="2">Belongs to the FliJ family.</text>
</comment>
<evidence type="ECO:0000256" key="4">
    <source>
        <dbReference type="ARBA" id="ARBA00022448"/>
    </source>
</evidence>
<reference evidence="12" key="1">
    <citation type="submission" date="2018-01" db="EMBL/GenBank/DDBJ databases">
        <authorList>
            <person name="Regsiter A."/>
            <person name="William W."/>
        </authorList>
    </citation>
    <scope>NUCLEOTIDE SEQUENCE</scope>
    <source>
        <strain evidence="12">TRIP AH-1</strain>
    </source>
</reference>
<dbReference type="AlphaFoldDB" id="A0A445MTA5"/>
<accession>A0A445MTA5</accession>
<evidence type="ECO:0000256" key="3">
    <source>
        <dbReference type="ARBA" id="ARBA00020392"/>
    </source>
</evidence>
<evidence type="ECO:0000256" key="7">
    <source>
        <dbReference type="ARBA" id="ARBA00022795"/>
    </source>
</evidence>
<keyword evidence="8" id="KW-0653">Protein transport</keyword>
<dbReference type="NCBIfam" id="TIGR02473">
    <property type="entry name" value="flagell_FliJ"/>
    <property type="match status" value="1"/>
</dbReference>